<dbReference type="RefSeq" id="WP_155462060.1">
    <property type="nucleotide sequence ID" value="NZ_WNKY01000002.1"/>
</dbReference>
<keyword evidence="2" id="KW-1185">Reference proteome</keyword>
<dbReference type="Proteomes" id="UP000475582">
    <property type="component" value="Unassembled WGS sequence"/>
</dbReference>
<evidence type="ECO:0000313" key="1">
    <source>
        <dbReference type="EMBL" id="MTV36707.1"/>
    </source>
</evidence>
<proteinExistence type="predicted"/>
<gene>
    <name evidence="1" type="ORF">GM676_03780</name>
</gene>
<comment type="caution">
    <text evidence="1">The sequence shown here is derived from an EMBL/GenBank/DDBJ whole genome shotgun (WGS) entry which is preliminary data.</text>
</comment>
<dbReference type="EMBL" id="WNKY01000002">
    <property type="protein sequence ID" value="MTV36707.1"/>
    <property type="molecule type" value="Genomic_DNA"/>
</dbReference>
<sequence>MALTAYGQERPLAHDTKLNMPTYVKRYWNEPRGDEHDAWGASWWYFEVDETGGVLRQIERYDSGMLLCYGDQHVQDEFGGLSDKPIDLSDAGYTAISSQDFEAIWRPA</sequence>
<name>A0A6L6PDN4_9BURK</name>
<reference evidence="1 2" key="1">
    <citation type="submission" date="2019-11" db="EMBL/GenBank/DDBJ databases">
        <title>Type strains purchased from KCTC, JCM and DSMZ.</title>
        <authorList>
            <person name="Lu H."/>
        </authorList>
    </citation>
    <scope>NUCLEOTIDE SEQUENCE [LARGE SCALE GENOMIC DNA]</scope>
    <source>
        <strain evidence="1 2">KCTC 22382</strain>
    </source>
</reference>
<protein>
    <submittedName>
        <fullName evidence="1">Uncharacterized protein</fullName>
    </submittedName>
</protein>
<dbReference type="AlphaFoldDB" id="A0A6L6PDN4"/>
<dbReference type="OrthoDB" id="1365577at2"/>
<evidence type="ECO:0000313" key="2">
    <source>
        <dbReference type="Proteomes" id="UP000475582"/>
    </source>
</evidence>
<organism evidence="1 2">
    <name type="scientific">Duganella radicis</name>
    <dbReference type="NCBI Taxonomy" id="551988"/>
    <lineage>
        <taxon>Bacteria</taxon>
        <taxon>Pseudomonadati</taxon>
        <taxon>Pseudomonadota</taxon>
        <taxon>Betaproteobacteria</taxon>
        <taxon>Burkholderiales</taxon>
        <taxon>Oxalobacteraceae</taxon>
        <taxon>Telluria group</taxon>
        <taxon>Duganella</taxon>
    </lineage>
</organism>
<accession>A0A6L6PDN4</accession>